<gene>
    <name evidence="3" type="ORF">SAMN05421684_4175</name>
</gene>
<dbReference type="RefSeq" id="WP_143049823.1">
    <property type="nucleotide sequence ID" value="NZ_BOND01000020.1"/>
</dbReference>
<dbReference type="EMBL" id="FNQB01000002">
    <property type="protein sequence ID" value="SDZ28746.1"/>
    <property type="molecule type" value="Genomic_DNA"/>
</dbReference>
<proteinExistence type="predicted"/>
<sequence length="146" mass="15857">MSQANGWESSMDGYSLLLHARFDGTSLAAVRHKVLDVAGRCRMSGDRLDDFVVAVNEVMTNVVRHGGGNGHLRLWRNSELVCQVSDRGPGFEVAPVLRRRKPRPSSSGGLGLWMARRMSDKLTITSGPAGTTIGVHAYLGAGQRLR</sequence>
<dbReference type="GO" id="GO:0004674">
    <property type="term" value="F:protein serine/threonine kinase activity"/>
    <property type="evidence" value="ECO:0007669"/>
    <property type="project" value="UniProtKB-KW"/>
</dbReference>
<protein>
    <submittedName>
        <fullName evidence="3">Anti-sigma regulatory factor (Ser/Thr protein kinase)</fullName>
    </submittedName>
</protein>
<name>A0A1H3RST9_9ACTN</name>
<evidence type="ECO:0000259" key="2">
    <source>
        <dbReference type="Pfam" id="PF13581"/>
    </source>
</evidence>
<keyword evidence="4" id="KW-1185">Reference proteome</keyword>
<keyword evidence="3" id="KW-0418">Kinase</keyword>
<dbReference type="PANTHER" id="PTHR35526">
    <property type="entry name" value="ANTI-SIGMA-F FACTOR RSBW-RELATED"/>
    <property type="match status" value="1"/>
</dbReference>
<evidence type="ECO:0000256" key="1">
    <source>
        <dbReference type="ARBA" id="ARBA00022527"/>
    </source>
</evidence>
<reference evidence="4" key="1">
    <citation type="submission" date="2016-10" db="EMBL/GenBank/DDBJ databases">
        <authorList>
            <person name="Varghese N."/>
            <person name="Submissions S."/>
        </authorList>
    </citation>
    <scope>NUCLEOTIDE SEQUENCE [LARGE SCALE GENOMIC DNA]</scope>
    <source>
        <strain evidence="4">DSM 44718</strain>
    </source>
</reference>
<dbReference type="SUPFAM" id="SSF55874">
    <property type="entry name" value="ATPase domain of HSP90 chaperone/DNA topoisomerase II/histidine kinase"/>
    <property type="match status" value="1"/>
</dbReference>
<dbReference type="InterPro" id="IPR003594">
    <property type="entry name" value="HATPase_dom"/>
</dbReference>
<organism evidence="3 4">
    <name type="scientific">Asanoa ishikariensis</name>
    <dbReference type="NCBI Taxonomy" id="137265"/>
    <lineage>
        <taxon>Bacteria</taxon>
        <taxon>Bacillati</taxon>
        <taxon>Actinomycetota</taxon>
        <taxon>Actinomycetes</taxon>
        <taxon>Micromonosporales</taxon>
        <taxon>Micromonosporaceae</taxon>
        <taxon>Asanoa</taxon>
    </lineage>
</organism>
<dbReference type="PANTHER" id="PTHR35526:SF3">
    <property type="entry name" value="ANTI-SIGMA-F FACTOR RSBW"/>
    <property type="match status" value="1"/>
</dbReference>
<dbReference type="Gene3D" id="3.30.565.10">
    <property type="entry name" value="Histidine kinase-like ATPase, C-terminal domain"/>
    <property type="match status" value="1"/>
</dbReference>
<evidence type="ECO:0000313" key="3">
    <source>
        <dbReference type="EMBL" id="SDZ28746.1"/>
    </source>
</evidence>
<dbReference type="CDD" id="cd16936">
    <property type="entry name" value="HATPase_RsbW-like"/>
    <property type="match status" value="1"/>
</dbReference>
<evidence type="ECO:0000313" key="4">
    <source>
        <dbReference type="Proteomes" id="UP000199632"/>
    </source>
</evidence>
<dbReference type="OrthoDB" id="4350801at2"/>
<feature type="domain" description="Histidine kinase/HSP90-like ATPase" evidence="2">
    <location>
        <begin position="25"/>
        <end position="133"/>
    </location>
</feature>
<dbReference type="Proteomes" id="UP000199632">
    <property type="component" value="Unassembled WGS sequence"/>
</dbReference>
<dbReference type="Pfam" id="PF13581">
    <property type="entry name" value="HATPase_c_2"/>
    <property type="match status" value="1"/>
</dbReference>
<dbReference type="InterPro" id="IPR050267">
    <property type="entry name" value="Anti-sigma-factor_SerPK"/>
</dbReference>
<accession>A0A1H3RST9</accession>
<dbReference type="InterPro" id="IPR036890">
    <property type="entry name" value="HATPase_C_sf"/>
</dbReference>
<keyword evidence="1" id="KW-0723">Serine/threonine-protein kinase</keyword>
<dbReference type="AlphaFoldDB" id="A0A1H3RST9"/>
<keyword evidence="3" id="KW-0808">Transferase</keyword>
<dbReference type="STRING" id="137265.SAMN05421684_4175"/>